<feature type="signal peptide" evidence="6">
    <location>
        <begin position="1"/>
        <end position="30"/>
    </location>
</feature>
<evidence type="ECO:0000313" key="9">
    <source>
        <dbReference type="Proteomes" id="UP001597568"/>
    </source>
</evidence>
<evidence type="ECO:0000259" key="7">
    <source>
        <dbReference type="SMART" id="SM00047"/>
    </source>
</evidence>
<dbReference type="RefSeq" id="WP_380146995.1">
    <property type="nucleotide sequence ID" value="NZ_JBHUOR010000023.1"/>
</dbReference>
<feature type="chain" id="PRO_5045694583" evidence="6">
    <location>
        <begin position="31"/>
        <end position="1012"/>
    </location>
</feature>
<sequence>MRNYLKPAAATCLAATLMTGPLTSPLLAQAATEQATTTKVSFIAQAKSAKTPIYDKAGDKKVKTLAGTAYTNEMFYVRTKTVVAGTTYYQITRSASDAATAIGWVKEKSLKLAAFSYMKNDATAKTLNGTGIAYTRPGGQARNMMFKNLSAYKNKTFTPQSTAKVGNEIWYLGKVDTYTVWIKAASVGTVEASKPEDKPAVKAEAVSYVANAKSAKTPIYKEAGDKKSLMLAGTTYTNETFYVYQKKVINDMAYFEITRKKDGEAIGWVKEKSLKLQTLKIMPNSTKTFYIKGTGKGYTRPAGASRNVLYKSLAAYKDTSFKPTSKVKVGTKNWYTAKIGGNTVWLKSSDITTKKPVPPTPEEPDTVVIVEEAIEAVASITKSTAKAIPSLKQPTKTVAIDAEDINVTQFIDKKATIDDAVYYEFADIGFVAEADVKVASYTNEQNLNDTRTFKGTGRGYSVPGASRAGEAVLSTLSALANTDFKVERSALVDGKLWYYGSTVNDVDIWTAATNTTEKKAPEPVKPTYTNVNLQASIVSGTVPIYADVENLASVRNLSAAEKAQRYAALRKAVTADGAVYYELSYNGEVSGWVSDKYLTLEEEPTAEVASLFLTGQGKAYSEADNKGTVIYSSLDAYRTEGFIPKTSRTINNVIYYNGTLGGKAVWISSAHLANPFYVENLRKTSTITKAEMEAYLVKKKGTAIQSNALYKAIPTFLAVQEKYGINAQFMLAHAIWETGWGSSEILYYKNNAFGYQAYDSCAKTCAIYFPTMNDGVEYYADQIYHKYLKDGAIYNNGTTPAGMNVKYATDKNWGGSIARLMNEMKAYDRTYYDKKAASTNEPARITAQYDHIIPASQPQPASFRTITGTATVTTATKLYNMPYVNSTREMATAKVGDTLNIVAYHEDVRDTNASRWFRIDYNGMQAWVQSANLSIPSIASAVKDNTVIWSEAGTPAALSIGILSKNTHINIILDENGKVIKSKDTSGASYISVQVPNSTKVGWIKETELRLF</sequence>
<dbReference type="InterPro" id="IPR038200">
    <property type="entry name" value="GW_dom_sf"/>
</dbReference>
<dbReference type="Gene3D" id="2.30.30.170">
    <property type="match status" value="6"/>
</dbReference>
<dbReference type="PANTHER" id="PTHR33308:SF9">
    <property type="entry name" value="PEPTIDOGLYCAN HYDROLASE FLGJ"/>
    <property type="match status" value="1"/>
</dbReference>
<dbReference type="InterPro" id="IPR025987">
    <property type="entry name" value="GW_dom"/>
</dbReference>
<organism evidence="8 9">
    <name type="scientific">Kurthia populi</name>
    <dbReference type="NCBI Taxonomy" id="1562132"/>
    <lineage>
        <taxon>Bacteria</taxon>
        <taxon>Bacillati</taxon>
        <taxon>Bacillota</taxon>
        <taxon>Bacilli</taxon>
        <taxon>Bacillales</taxon>
        <taxon>Caryophanaceae</taxon>
        <taxon>Kurthia</taxon>
    </lineage>
</organism>
<evidence type="ECO:0000256" key="4">
    <source>
        <dbReference type="ARBA" id="ARBA00022801"/>
    </source>
</evidence>
<keyword evidence="2" id="KW-0964">Secreted</keyword>
<keyword evidence="3 6" id="KW-0732">Signal</keyword>
<comment type="subcellular location">
    <subcellularLocation>
        <location evidence="1">Secreted</location>
    </subcellularLocation>
</comment>
<keyword evidence="5" id="KW-0961">Cell wall biogenesis/degradation</keyword>
<reference evidence="9" key="1">
    <citation type="journal article" date="2019" name="Int. J. Syst. Evol. Microbiol.">
        <title>The Global Catalogue of Microorganisms (GCM) 10K type strain sequencing project: providing services to taxonomists for standard genome sequencing and annotation.</title>
        <authorList>
            <consortium name="The Broad Institute Genomics Platform"/>
            <consortium name="The Broad Institute Genome Sequencing Center for Infectious Disease"/>
            <person name="Wu L."/>
            <person name="Ma J."/>
        </authorList>
    </citation>
    <scope>NUCLEOTIDE SEQUENCE [LARGE SCALE GENOMIC DNA]</scope>
    <source>
        <strain evidence="9">KCTC 33522</strain>
    </source>
</reference>
<dbReference type="Pfam" id="PF13457">
    <property type="entry name" value="GW"/>
    <property type="match status" value="7"/>
</dbReference>
<accession>A0ABW5XXQ8</accession>
<evidence type="ECO:0000256" key="6">
    <source>
        <dbReference type="SAM" id="SignalP"/>
    </source>
</evidence>
<keyword evidence="9" id="KW-1185">Reference proteome</keyword>
<dbReference type="Proteomes" id="UP001597568">
    <property type="component" value="Unassembled WGS sequence"/>
</dbReference>
<evidence type="ECO:0000256" key="3">
    <source>
        <dbReference type="ARBA" id="ARBA00022729"/>
    </source>
</evidence>
<dbReference type="InterPro" id="IPR002901">
    <property type="entry name" value="MGlyc_endo_b_GlcNAc-like_dom"/>
</dbReference>
<dbReference type="EMBL" id="JBHUOR010000023">
    <property type="protein sequence ID" value="MFD2867768.1"/>
    <property type="molecule type" value="Genomic_DNA"/>
</dbReference>
<protein>
    <submittedName>
        <fullName evidence="8">Glucosaminidase domain-containing protein</fullName>
    </submittedName>
</protein>
<evidence type="ECO:0000256" key="1">
    <source>
        <dbReference type="ARBA" id="ARBA00004613"/>
    </source>
</evidence>
<dbReference type="InterPro" id="IPR051056">
    <property type="entry name" value="Glycosyl_Hydrolase_73"/>
</dbReference>
<keyword evidence="4" id="KW-0378">Hydrolase</keyword>
<gene>
    <name evidence="8" type="ORF">ACFSY7_04505</name>
</gene>
<dbReference type="Pfam" id="PF01832">
    <property type="entry name" value="Glucosaminidase"/>
    <property type="match status" value="1"/>
</dbReference>
<evidence type="ECO:0000256" key="2">
    <source>
        <dbReference type="ARBA" id="ARBA00022525"/>
    </source>
</evidence>
<comment type="caution">
    <text evidence="8">The sequence shown here is derived from an EMBL/GenBank/DDBJ whole genome shotgun (WGS) entry which is preliminary data.</text>
</comment>
<feature type="domain" description="Mannosyl-glycoprotein endo-beta-N-acetylglucosamidase-like" evidence="7">
    <location>
        <begin position="700"/>
        <end position="833"/>
    </location>
</feature>
<name>A0ABW5XXQ8_9BACL</name>
<evidence type="ECO:0000313" key="8">
    <source>
        <dbReference type="EMBL" id="MFD2867768.1"/>
    </source>
</evidence>
<dbReference type="SMART" id="SM00047">
    <property type="entry name" value="LYZ2"/>
    <property type="match status" value="1"/>
</dbReference>
<evidence type="ECO:0000256" key="5">
    <source>
        <dbReference type="ARBA" id="ARBA00023316"/>
    </source>
</evidence>
<dbReference type="Gene3D" id="1.10.530.10">
    <property type="match status" value="1"/>
</dbReference>
<proteinExistence type="predicted"/>
<dbReference type="PANTHER" id="PTHR33308">
    <property type="entry name" value="PEPTIDOGLYCAN HYDROLASE FLGJ"/>
    <property type="match status" value="1"/>
</dbReference>